<feature type="region of interest" description="Disordered" evidence="5">
    <location>
        <begin position="35"/>
        <end position="65"/>
    </location>
</feature>
<keyword evidence="8" id="KW-1185">Reference proteome</keyword>
<dbReference type="InterPro" id="IPR051257">
    <property type="entry name" value="Diverse_CBS-Domain"/>
</dbReference>
<evidence type="ECO:0000256" key="2">
    <source>
        <dbReference type="ARBA" id="ARBA00023122"/>
    </source>
</evidence>
<dbReference type="OrthoDB" id="43333at2157"/>
<feature type="domain" description="CBS" evidence="6">
    <location>
        <begin position="227"/>
        <end position="282"/>
    </location>
</feature>
<evidence type="ECO:0000313" key="8">
    <source>
        <dbReference type="Proteomes" id="UP000000391"/>
    </source>
</evidence>
<name>D7E5T2_METEZ</name>
<dbReference type="PANTHER" id="PTHR43080:SF2">
    <property type="entry name" value="CBS DOMAIN-CONTAINING PROTEIN"/>
    <property type="match status" value="1"/>
</dbReference>
<evidence type="ECO:0000256" key="1">
    <source>
        <dbReference type="ARBA" id="ARBA00022605"/>
    </source>
</evidence>
<dbReference type="EMBL" id="CP002069">
    <property type="protein sequence ID" value="ADI72954.1"/>
    <property type="molecule type" value="Genomic_DNA"/>
</dbReference>
<evidence type="ECO:0000313" key="7">
    <source>
        <dbReference type="EMBL" id="ADI72954.1"/>
    </source>
</evidence>
<dbReference type="PANTHER" id="PTHR43080">
    <property type="entry name" value="CBS DOMAIN-CONTAINING PROTEIN CBSX3, MITOCHONDRIAL"/>
    <property type="match status" value="1"/>
</dbReference>
<feature type="domain" description="CBS" evidence="6">
    <location>
        <begin position="301"/>
        <end position="353"/>
    </location>
</feature>
<keyword evidence="1" id="KW-0028">Amino-acid biosynthesis</keyword>
<gene>
    <name evidence="7" type="ordered locus">Metev_0022</name>
</gene>
<feature type="domain" description="CBS" evidence="6">
    <location>
        <begin position="84"/>
        <end position="141"/>
    </location>
</feature>
<evidence type="ECO:0000256" key="3">
    <source>
        <dbReference type="ARBA" id="ARBA00023167"/>
    </source>
</evidence>
<dbReference type="CDD" id="cd17779">
    <property type="entry name" value="CBS_archAMPK_gamma-repeat1"/>
    <property type="match status" value="1"/>
</dbReference>
<dbReference type="InterPro" id="IPR000644">
    <property type="entry name" value="CBS_dom"/>
</dbReference>
<organism evidence="7 8">
    <name type="scientific">Methanohalobium evestigatum (strain ATCC BAA-1072 / DSM 3721 / NBRC 107634 / OCM 161 / Z-7303)</name>
    <dbReference type="NCBI Taxonomy" id="644295"/>
    <lineage>
        <taxon>Archaea</taxon>
        <taxon>Methanobacteriati</taxon>
        <taxon>Methanobacteriota</taxon>
        <taxon>Stenosarchaea group</taxon>
        <taxon>Methanomicrobia</taxon>
        <taxon>Methanosarcinales</taxon>
        <taxon>Methanosarcinaceae</taxon>
        <taxon>Methanohalobium</taxon>
    </lineage>
</organism>
<dbReference type="AlphaFoldDB" id="D7E5T2"/>
<keyword evidence="3" id="KW-0486">Methionine biosynthesis</keyword>
<reference evidence="7 8" key="1">
    <citation type="submission" date="2010-06" db="EMBL/GenBank/DDBJ databases">
        <title>Complete sequence chromosome of Methanohalobium evestigatum Z-7303.</title>
        <authorList>
            <consortium name="US DOE Joint Genome Institute"/>
            <person name="Lucas S."/>
            <person name="Copeland A."/>
            <person name="Lapidus A."/>
            <person name="Cheng J.-F."/>
            <person name="Bruce D."/>
            <person name="Goodwin L."/>
            <person name="Pitluck S."/>
            <person name="Saunders E."/>
            <person name="Detter J.C."/>
            <person name="Han C."/>
            <person name="Tapia R."/>
            <person name="Land M."/>
            <person name="Hauser L."/>
            <person name="Kyrpides N."/>
            <person name="Mikhailova N."/>
            <person name="Sieprawska-Lupa M."/>
            <person name="Whitman W.B."/>
            <person name="Anderson I."/>
            <person name="Woyke T."/>
        </authorList>
    </citation>
    <scope>NUCLEOTIDE SEQUENCE [LARGE SCALE GENOMIC DNA]</scope>
    <source>
        <strain evidence="8">ATCC BAA-1072 / DSM 3721 / NBRC 107634 / OCM 161 / Z-7303</strain>
    </source>
</reference>
<evidence type="ECO:0000259" key="6">
    <source>
        <dbReference type="PROSITE" id="PS51371"/>
    </source>
</evidence>
<accession>D7E5T2</accession>
<proteinExistence type="predicted"/>
<dbReference type="PROSITE" id="PS51371">
    <property type="entry name" value="CBS"/>
    <property type="match status" value="4"/>
</dbReference>
<sequence length="353" mass="39418">MSEIIRKNHSIDQFKVISLDIREKRNIASEKKVRMQEKIHAQDKEKISRKKDPQLHTTDGVQELGPVDFQGHEAEHEGDIMAIAKRDVITVPPTTTIMGAIKTMMNKGFRRIPITDAGTNRLEGIVTSVDIINFMGGGDKNLLVENHYNGNLIAAINAEIREIMENDIVYLHNTDSIDDAIDTMNTKNIGGLPIVDEDNRVHAICTERDFLQFIDGVYTNKSVGEYMNKNVMRVKSNATIEDAAKIMMNEGFRRLPVVKDSILLGIVTATNIMNYLGSGKAFEKLITGNVHEPLNEPISSMITKDVVWTTSDTDLGEAARLMQENNVGSLPIIDNGQFIGIITERDFLKAIVE</sequence>
<dbReference type="KEGG" id="mev:Metev_0022"/>
<dbReference type="Gene3D" id="3.10.580.10">
    <property type="entry name" value="CBS-domain"/>
    <property type="match status" value="2"/>
</dbReference>
<dbReference type="SUPFAM" id="SSF54631">
    <property type="entry name" value="CBS-domain pair"/>
    <property type="match status" value="2"/>
</dbReference>
<dbReference type="HOGENOM" id="CLU_076812_0_0_2"/>
<dbReference type="Pfam" id="PF00571">
    <property type="entry name" value="CBS"/>
    <property type="match status" value="4"/>
</dbReference>
<dbReference type="SMART" id="SM00116">
    <property type="entry name" value="CBS"/>
    <property type="match status" value="4"/>
</dbReference>
<evidence type="ECO:0000256" key="4">
    <source>
        <dbReference type="PROSITE-ProRule" id="PRU00703"/>
    </source>
</evidence>
<dbReference type="InterPro" id="IPR046342">
    <property type="entry name" value="CBS_dom_sf"/>
</dbReference>
<dbReference type="GO" id="GO:0009086">
    <property type="term" value="P:methionine biosynthetic process"/>
    <property type="evidence" value="ECO:0007669"/>
    <property type="project" value="UniProtKB-KW"/>
</dbReference>
<feature type="compositionally biased region" description="Basic and acidic residues" evidence="5">
    <location>
        <begin position="35"/>
        <end position="54"/>
    </location>
</feature>
<evidence type="ECO:0000256" key="5">
    <source>
        <dbReference type="SAM" id="MobiDB-lite"/>
    </source>
</evidence>
<dbReference type="STRING" id="644295.Metev_0022"/>
<feature type="domain" description="CBS" evidence="6">
    <location>
        <begin position="164"/>
        <end position="222"/>
    </location>
</feature>
<dbReference type="CDD" id="cd04631">
    <property type="entry name" value="CBS_archAMPK_gamma-repeat2"/>
    <property type="match status" value="1"/>
</dbReference>
<keyword evidence="2 4" id="KW-0129">CBS domain</keyword>
<dbReference type="Proteomes" id="UP000000391">
    <property type="component" value="Chromosome"/>
</dbReference>
<protein>
    <submittedName>
        <fullName evidence="7">Putative signal transduction protein with CBS domains</fullName>
    </submittedName>
</protein>